<keyword evidence="1" id="KW-0812">Transmembrane</keyword>
<proteinExistence type="predicted"/>
<dbReference type="EMBL" id="JBHUOQ010000005">
    <property type="protein sequence ID" value="MFD2831461.1"/>
    <property type="molecule type" value="Genomic_DNA"/>
</dbReference>
<gene>
    <name evidence="2" type="ORF">ACFSX4_13375</name>
</gene>
<evidence type="ECO:0000313" key="2">
    <source>
        <dbReference type="EMBL" id="MFD2831461.1"/>
    </source>
</evidence>
<reference evidence="3" key="1">
    <citation type="journal article" date="2019" name="Int. J. Syst. Evol. Microbiol.">
        <title>The Global Catalogue of Microorganisms (GCM) 10K type strain sequencing project: providing services to taxonomists for standard genome sequencing and annotation.</title>
        <authorList>
            <consortium name="The Broad Institute Genomics Platform"/>
            <consortium name="The Broad Institute Genome Sequencing Center for Infectious Disease"/>
            <person name="Wu L."/>
            <person name="Ma J."/>
        </authorList>
    </citation>
    <scope>NUCLEOTIDE SEQUENCE [LARGE SCALE GENOMIC DNA]</scope>
    <source>
        <strain evidence="3">KCTC 33575</strain>
    </source>
</reference>
<organism evidence="2 3">
    <name type="scientific">Corticicoccus populi</name>
    <dbReference type="NCBI Taxonomy" id="1812821"/>
    <lineage>
        <taxon>Bacteria</taxon>
        <taxon>Bacillati</taxon>
        <taxon>Bacillota</taxon>
        <taxon>Bacilli</taxon>
        <taxon>Bacillales</taxon>
        <taxon>Staphylococcaceae</taxon>
        <taxon>Corticicoccus</taxon>
    </lineage>
</organism>
<feature type="transmembrane region" description="Helical" evidence="1">
    <location>
        <begin position="30"/>
        <end position="48"/>
    </location>
</feature>
<comment type="caution">
    <text evidence="2">The sequence shown here is derived from an EMBL/GenBank/DDBJ whole genome shotgun (WGS) entry which is preliminary data.</text>
</comment>
<name>A0ABW5X1T4_9STAP</name>
<dbReference type="RefSeq" id="WP_377775740.1">
    <property type="nucleotide sequence ID" value="NZ_JBHUOQ010000005.1"/>
</dbReference>
<keyword evidence="1" id="KW-1133">Transmembrane helix</keyword>
<dbReference type="Proteomes" id="UP001597519">
    <property type="component" value="Unassembled WGS sequence"/>
</dbReference>
<sequence>MKWLNFILTLIAVGAIYYFLNDSIPSGFKIPFVIALILIAALSLLVVFKRENTDER</sequence>
<protein>
    <submittedName>
        <fullName evidence="2">Uncharacterized protein</fullName>
    </submittedName>
</protein>
<keyword evidence="1" id="KW-0472">Membrane</keyword>
<keyword evidence="3" id="KW-1185">Reference proteome</keyword>
<accession>A0ABW5X1T4</accession>
<evidence type="ECO:0000256" key="1">
    <source>
        <dbReference type="SAM" id="Phobius"/>
    </source>
</evidence>
<evidence type="ECO:0000313" key="3">
    <source>
        <dbReference type="Proteomes" id="UP001597519"/>
    </source>
</evidence>